<dbReference type="SUPFAM" id="SSF159894">
    <property type="entry name" value="YgaC/TfoX-N like"/>
    <property type="match status" value="1"/>
</dbReference>
<dbReference type="AlphaFoldDB" id="A0A1I6MCF1"/>
<accession>A0A1I6MCF1</accession>
<name>A0A1I6MCF1_9RHOB</name>
<dbReference type="InterPro" id="IPR007076">
    <property type="entry name" value="TfoX_N"/>
</dbReference>
<reference evidence="2 3" key="1">
    <citation type="submission" date="2016-10" db="EMBL/GenBank/DDBJ databases">
        <authorList>
            <person name="de Groot N.N."/>
        </authorList>
    </citation>
    <scope>NUCLEOTIDE SEQUENCE [LARGE SCALE GENOMIC DNA]</scope>
    <source>
        <strain evidence="2 3">DSM 29433</strain>
    </source>
</reference>
<evidence type="ECO:0000259" key="1">
    <source>
        <dbReference type="Pfam" id="PF04993"/>
    </source>
</evidence>
<protein>
    <submittedName>
        <fullName evidence="2">DNA transformation protein</fullName>
    </submittedName>
</protein>
<dbReference type="Pfam" id="PF04993">
    <property type="entry name" value="TfoX_N"/>
    <property type="match status" value="1"/>
</dbReference>
<dbReference type="RefSeq" id="WP_090205949.1">
    <property type="nucleotide sequence ID" value="NZ_FOZM01000001.1"/>
</dbReference>
<dbReference type="Proteomes" id="UP000198926">
    <property type="component" value="Unassembled WGS sequence"/>
</dbReference>
<evidence type="ECO:0000313" key="3">
    <source>
        <dbReference type="Proteomes" id="UP000198926"/>
    </source>
</evidence>
<proteinExistence type="predicted"/>
<gene>
    <name evidence="2" type="ORF">SAMN05444714_1527</name>
</gene>
<keyword evidence="3" id="KW-1185">Reference proteome</keyword>
<dbReference type="EMBL" id="FOZM01000001">
    <property type="protein sequence ID" value="SFS13331.1"/>
    <property type="molecule type" value="Genomic_DNA"/>
</dbReference>
<sequence length="99" mass="10623">MAVSEADIAFATDLFSDLGPVTSRKMFGGICLYLDGTVFALMTSEGQLHLKAKPPLSDQLAAQGSTQFHNMPYWSMPEAALDDPAEACSLARQTLPTLT</sequence>
<organism evidence="2 3">
    <name type="scientific">Yoonia litorea</name>
    <dbReference type="NCBI Taxonomy" id="1123755"/>
    <lineage>
        <taxon>Bacteria</taxon>
        <taxon>Pseudomonadati</taxon>
        <taxon>Pseudomonadota</taxon>
        <taxon>Alphaproteobacteria</taxon>
        <taxon>Rhodobacterales</taxon>
        <taxon>Paracoccaceae</taxon>
        <taxon>Yoonia</taxon>
    </lineage>
</organism>
<evidence type="ECO:0000313" key="2">
    <source>
        <dbReference type="EMBL" id="SFS13331.1"/>
    </source>
</evidence>
<dbReference type="STRING" id="1123755.SAMN05444714_1527"/>
<feature type="domain" description="TfoX N-terminal" evidence="1">
    <location>
        <begin position="13"/>
        <end position="95"/>
    </location>
</feature>
<dbReference type="Gene3D" id="3.30.1460.30">
    <property type="entry name" value="YgaC/TfoX-N like chaperone"/>
    <property type="match status" value="1"/>
</dbReference>
<dbReference type="OrthoDB" id="1524907at2"/>